<dbReference type="PROSITE" id="PS51257">
    <property type="entry name" value="PROKAR_LIPOPROTEIN"/>
    <property type="match status" value="1"/>
</dbReference>
<accession>A0ABS9J519</accession>
<dbReference type="Proteomes" id="UP000829517">
    <property type="component" value="Unassembled WGS sequence"/>
</dbReference>
<organism evidence="1 2">
    <name type="scientific">Joostella atrarenae</name>
    <dbReference type="NCBI Taxonomy" id="679257"/>
    <lineage>
        <taxon>Bacteria</taxon>
        <taxon>Pseudomonadati</taxon>
        <taxon>Bacteroidota</taxon>
        <taxon>Flavobacteriia</taxon>
        <taxon>Flavobacteriales</taxon>
        <taxon>Flavobacteriaceae</taxon>
        <taxon>Joostella</taxon>
    </lineage>
</organism>
<gene>
    <name evidence="1" type="ORF">JM658_11925</name>
</gene>
<evidence type="ECO:0000313" key="2">
    <source>
        <dbReference type="Proteomes" id="UP000829517"/>
    </source>
</evidence>
<evidence type="ECO:0000313" key="1">
    <source>
        <dbReference type="EMBL" id="MCF8715533.1"/>
    </source>
</evidence>
<name>A0ABS9J519_9FLAO</name>
<proteinExistence type="predicted"/>
<dbReference type="InterPro" id="IPR013783">
    <property type="entry name" value="Ig-like_fold"/>
</dbReference>
<comment type="caution">
    <text evidence="1">The sequence shown here is derived from an EMBL/GenBank/DDBJ whole genome shotgun (WGS) entry which is preliminary data.</text>
</comment>
<sequence>MKRLINIFLCIGFISFLSCDDVFEEDIEEENIQVIFPKEGDTISSNSVEFRWGEIDGAKKYRLFVTSTSTGKVLYDTLALGSHVNLPFNTGRFVWKVRGENSAYTTTYTKEINFQVASSSDLSEQTLFLKSPSDNFYTNTTQSILLTWEFNKNALDYVLEIDKTVSNNTETIIHEEGLTSNNYTLDASEIVDDALYSWRVKGVNEESETVYTSRKIYIDKKAPNVPALMTPEDNAVSGDTVTFNWEVANDLGVISSPTKSILQLAKNVEFTDGVIEFETSVNEREYTFTDNGDYYWRVKTLDEAGNQSEYSSNRKITIQ</sequence>
<reference evidence="1 2" key="1">
    <citation type="submission" date="2021-01" db="EMBL/GenBank/DDBJ databases">
        <title>Genome sequencing of Joostella atrarenae M1-2 (= KCTC 23194).</title>
        <authorList>
            <person name="Zakaria M.R."/>
            <person name="Lam M.Q."/>
            <person name="Chong C.S."/>
        </authorList>
    </citation>
    <scope>NUCLEOTIDE SEQUENCE [LARGE SCALE GENOMIC DNA]</scope>
    <source>
        <strain evidence="1 2">M1-2</strain>
    </source>
</reference>
<dbReference type="RefSeq" id="WP_236959500.1">
    <property type="nucleotide sequence ID" value="NZ_JAETXX010000008.1"/>
</dbReference>
<dbReference type="Gene3D" id="2.60.40.10">
    <property type="entry name" value="Immunoglobulins"/>
    <property type="match status" value="3"/>
</dbReference>
<protein>
    <submittedName>
        <fullName evidence="1">Uncharacterized protein</fullName>
    </submittedName>
</protein>
<keyword evidence="2" id="KW-1185">Reference proteome</keyword>
<dbReference type="EMBL" id="JAETXX010000008">
    <property type="protein sequence ID" value="MCF8715533.1"/>
    <property type="molecule type" value="Genomic_DNA"/>
</dbReference>